<organism evidence="1 2">
    <name type="scientific">Austropuccinia psidii MF-1</name>
    <dbReference type="NCBI Taxonomy" id="1389203"/>
    <lineage>
        <taxon>Eukaryota</taxon>
        <taxon>Fungi</taxon>
        <taxon>Dikarya</taxon>
        <taxon>Basidiomycota</taxon>
        <taxon>Pucciniomycotina</taxon>
        <taxon>Pucciniomycetes</taxon>
        <taxon>Pucciniales</taxon>
        <taxon>Sphaerophragmiaceae</taxon>
        <taxon>Austropuccinia</taxon>
    </lineage>
</organism>
<reference evidence="1" key="1">
    <citation type="submission" date="2021-03" db="EMBL/GenBank/DDBJ databases">
        <title>Draft genome sequence of rust myrtle Austropuccinia psidii MF-1, a brazilian biotype.</title>
        <authorList>
            <person name="Quecine M.C."/>
            <person name="Pachon D.M.R."/>
            <person name="Bonatelli M.L."/>
            <person name="Correr F.H."/>
            <person name="Franceschini L.M."/>
            <person name="Leite T.F."/>
            <person name="Margarido G.R.A."/>
            <person name="Almeida C.A."/>
            <person name="Ferrarezi J.A."/>
            <person name="Labate C.A."/>
        </authorList>
    </citation>
    <scope>NUCLEOTIDE SEQUENCE</scope>
    <source>
        <strain evidence="1">MF-1</strain>
    </source>
</reference>
<dbReference type="Proteomes" id="UP000765509">
    <property type="component" value="Unassembled WGS sequence"/>
</dbReference>
<dbReference type="AlphaFoldDB" id="A0A9Q3GPX2"/>
<dbReference type="OrthoDB" id="10030726at2759"/>
<protein>
    <submittedName>
        <fullName evidence="1">Uncharacterized protein</fullName>
    </submittedName>
</protein>
<gene>
    <name evidence="1" type="ORF">O181_014522</name>
</gene>
<dbReference type="EMBL" id="AVOT02003860">
    <property type="protein sequence ID" value="MBW0474807.1"/>
    <property type="molecule type" value="Genomic_DNA"/>
</dbReference>
<comment type="caution">
    <text evidence="1">The sequence shown here is derived from an EMBL/GenBank/DDBJ whole genome shotgun (WGS) entry which is preliminary data.</text>
</comment>
<sequence length="109" mass="12770">MNTPNRHMLRWHIVIQEYKLNMTIIHKSGNIRGNSNGLSRWALTNTPENPAWEPQEESHIEGICVTDISTEFFNQVKVSYEVKKNFHILFQLLIQDFRETSLSSKLDDV</sequence>
<keyword evidence="2" id="KW-1185">Reference proteome</keyword>
<evidence type="ECO:0000313" key="2">
    <source>
        <dbReference type="Proteomes" id="UP000765509"/>
    </source>
</evidence>
<name>A0A9Q3GPX2_9BASI</name>
<accession>A0A9Q3GPX2</accession>
<proteinExistence type="predicted"/>
<evidence type="ECO:0000313" key="1">
    <source>
        <dbReference type="EMBL" id="MBW0474807.1"/>
    </source>
</evidence>